<dbReference type="InterPro" id="IPR036514">
    <property type="entry name" value="SGNH_hydro_sf"/>
</dbReference>
<evidence type="ECO:0000313" key="4">
    <source>
        <dbReference type="Proteomes" id="UP000800092"/>
    </source>
</evidence>
<dbReference type="PANTHER" id="PTHR45648:SF22">
    <property type="entry name" value="GDSL LIPASE_ACYLHYDROLASE FAMILY PROTEIN (AFU_ORTHOLOGUE AFUA_4G14700)"/>
    <property type="match status" value="1"/>
</dbReference>
<dbReference type="Proteomes" id="UP000800092">
    <property type="component" value="Unassembled WGS sequence"/>
</dbReference>
<evidence type="ECO:0000256" key="2">
    <source>
        <dbReference type="SAM" id="MobiDB-lite"/>
    </source>
</evidence>
<dbReference type="GO" id="GO:0016788">
    <property type="term" value="F:hydrolase activity, acting on ester bonds"/>
    <property type="evidence" value="ECO:0007669"/>
    <property type="project" value="InterPro"/>
</dbReference>
<sequence length="389" mass="43728">MLHRYLGWQKAISGAWSPSGLDTQPPQSTDCDLHVDRTSAAAKASSTPYGQANQMIPDTQILQSWGDIIYFGFWCLIALYTRPFKNHPINSPRPRWSGWSHIETVFVFGDSYSSTEFDLKGAQPNPANPLGNPPYPGSTSSNGPNWVDFITTTWNESYIRTYNLAVGGATVDSDLVPPFLPFIPSMKQQIEDRYLPIYGSPSKWNPNTTLFAIWIGINDVGNSFANKNPTLNPEIFKVYSKLVDKLYVSGARKFLFLNVPPLELTPRTVAQGPDAQATEKADIADFNYRLDKLTQNLTSTYSDAHAMQFDAYKLFSKIQENPTAVAETMGYKNVTDWCWHYENGTPKWDTFHPRCGVAVNEYLWLNNLHPTYPIHNATAHSIAVQLARS</sequence>
<dbReference type="PANTHER" id="PTHR45648">
    <property type="entry name" value="GDSL LIPASE/ACYLHYDROLASE FAMILY PROTEIN (AFU_ORTHOLOGUE AFUA_4G14700)"/>
    <property type="match status" value="1"/>
</dbReference>
<proteinExistence type="predicted"/>
<name>A0A6A6H321_VIRVR</name>
<feature type="region of interest" description="Disordered" evidence="2">
    <location>
        <begin position="118"/>
        <end position="139"/>
    </location>
</feature>
<evidence type="ECO:0000256" key="1">
    <source>
        <dbReference type="ARBA" id="ARBA00022801"/>
    </source>
</evidence>
<dbReference type="SUPFAM" id="SSF52266">
    <property type="entry name" value="SGNH hydrolase"/>
    <property type="match status" value="1"/>
</dbReference>
<protein>
    <submittedName>
        <fullName evidence="3">Carbohydrate esterase family 16 protein</fullName>
    </submittedName>
</protein>
<evidence type="ECO:0000313" key="3">
    <source>
        <dbReference type="EMBL" id="KAF2232228.1"/>
    </source>
</evidence>
<dbReference type="OrthoDB" id="1600564at2759"/>
<dbReference type="InterPro" id="IPR051058">
    <property type="entry name" value="GDSL_Est/Lipase"/>
</dbReference>
<gene>
    <name evidence="3" type="ORF">EV356DRAFT_253244</name>
</gene>
<dbReference type="EMBL" id="ML991817">
    <property type="protein sequence ID" value="KAF2232228.1"/>
    <property type="molecule type" value="Genomic_DNA"/>
</dbReference>
<keyword evidence="4" id="KW-1185">Reference proteome</keyword>
<dbReference type="Pfam" id="PF00657">
    <property type="entry name" value="Lipase_GDSL"/>
    <property type="match status" value="1"/>
</dbReference>
<keyword evidence="1" id="KW-0378">Hydrolase</keyword>
<reference evidence="3" key="1">
    <citation type="journal article" date="2020" name="Stud. Mycol.">
        <title>101 Dothideomycetes genomes: a test case for predicting lifestyles and emergence of pathogens.</title>
        <authorList>
            <person name="Haridas S."/>
            <person name="Albert R."/>
            <person name="Binder M."/>
            <person name="Bloem J."/>
            <person name="Labutti K."/>
            <person name="Salamov A."/>
            <person name="Andreopoulos B."/>
            <person name="Baker S."/>
            <person name="Barry K."/>
            <person name="Bills G."/>
            <person name="Bluhm B."/>
            <person name="Cannon C."/>
            <person name="Castanera R."/>
            <person name="Culley D."/>
            <person name="Daum C."/>
            <person name="Ezra D."/>
            <person name="Gonzalez J."/>
            <person name="Henrissat B."/>
            <person name="Kuo A."/>
            <person name="Liang C."/>
            <person name="Lipzen A."/>
            <person name="Lutzoni F."/>
            <person name="Magnuson J."/>
            <person name="Mondo S."/>
            <person name="Nolan M."/>
            <person name="Ohm R."/>
            <person name="Pangilinan J."/>
            <person name="Park H.-J."/>
            <person name="Ramirez L."/>
            <person name="Alfaro M."/>
            <person name="Sun H."/>
            <person name="Tritt A."/>
            <person name="Yoshinaga Y."/>
            <person name="Zwiers L.-H."/>
            <person name="Turgeon B."/>
            <person name="Goodwin S."/>
            <person name="Spatafora J."/>
            <person name="Crous P."/>
            <person name="Grigoriev I."/>
        </authorList>
    </citation>
    <scope>NUCLEOTIDE SEQUENCE</scope>
    <source>
        <strain evidence="3">Tuck. ex Michener</strain>
    </source>
</reference>
<dbReference type="CDD" id="cd01846">
    <property type="entry name" value="fatty_acyltransferase_like"/>
    <property type="match status" value="1"/>
</dbReference>
<dbReference type="Gene3D" id="3.40.50.1110">
    <property type="entry name" value="SGNH hydrolase"/>
    <property type="match status" value="1"/>
</dbReference>
<dbReference type="AlphaFoldDB" id="A0A6A6H321"/>
<accession>A0A6A6H321</accession>
<organism evidence="3 4">
    <name type="scientific">Viridothelium virens</name>
    <name type="common">Speckled blister lichen</name>
    <name type="synonym">Trypethelium virens</name>
    <dbReference type="NCBI Taxonomy" id="1048519"/>
    <lineage>
        <taxon>Eukaryota</taxon>
        <taxon>Fungi</taxon>
        <taxon>Dikarya</taxon>
        <taxon>Ascomycota</taxon>
        <taxon>Pezizomycotina</taxon>
        <taxon>Dothideomycetes</taxon>
        <taxon>Dothideomycetes incertae sedis</taxon>
        <taxon>Trypetheliales</taxon>
        <taxon>Trypetheliaceae</taxon>
        <taxon>Viridothelium</taxon>
    </lineage>
</organism>
<dbReference type="InterPro" id="IPR001087">
    <property type="entry name" value="GDSL"/>
</dbReference>